<dbReference type="AlphaFoldDB" id="A0A0J7MZ63"/>
<evidence type="ECO:0000313" key="12">
    <source>
        <dbReference type="EMBL" id="KMQ85740.1"/>
    </source>
</evidence>
<dbReference type="PANTHER" id="PTHR24416">
    <property type="entry name" value="TYROSINE-PROTEIN KINASE RECEPTOR"/>
    <property type="match status" value="1"/>
</dbReference>
<comment type="catalytic activity">
    <reaction evidence="10">
        <text>L-tyrosyl-[protein] + ATP = O-phospho-L-tyrosyl-[protein] + ADP + H(+)</text>
        <dbReference type="Rhea" id="RHEA:10596"/>
        <dbReference type="Rhea" id="RHEA-COMP:10136"/>
        <dbReference type="Rhea" id="RHEA-COMP:20101"/>
        <dbReference type="ChEBI" id="CHEBI:15378"/>
        <dbReference type="ChEBI" id="CHEBI:30616"/>
        <dbReference type="ChEBI" id="CHEBI:46858"/>
        <dbReference type="ChEBI" id="CHEBI:61978"/>
        <dbReference type="ChEBI" id="CHEBI:456216"/>
        <dbReference type="EC" id="2.7.10.1"/>
    </reaction>
</comment>
<dbReference type="FunFam" id="1.10.510.10:FF:001512">
    <property type="entry name" value="Receptor tyrosine-protein kinase erbB-2"/>
    <property type="match status" value="1"/>
</dbReference>
<comment type="caution">
    <text evidence="12">The sequence shown here is derived from an EMBL/GenBank/DDBJ whole genome shotgun (WGS) entry which is preliminary data.</text>
</comment>
<dbReference type="InterPro" id="IPR011009">
    <property type="entry name" value="Kinase-like_dom_sf"/>
</dbReference>
<protein>
    <recommendedName>
        <fullName evidence="2">receptor protein-tyrosine kinase</fullName>
        <ecNumber evidence="2">2.7.10.1</ecNumber>
    </recommendedName>
</protein>
<evidence type="ECO:0000256" key="4">
    <source>
        <dbReference type="ARBA" id="ARBA00022679"/>
    </source>
</evidence>
<keyword evidence="3" id="KW-0597">Phosphoprotein</keyword>
<keyword evidence="7" id="KW-0067">ATP-binding</keyword>
<feature type="domain" description="Protein kinase" evidence="11">
    <location>
        <begin position="14"/>
        <end position="285"/>
    </location>
</feature>
<organism evidence="12 13">
    <name type="scientific">Lasius niger</name>
    <name type="common">Black garden ant</name>
    <dbReference type="NCBI Taxonomy" id="67767"/>
    <lineage>
        <taxon>Eukaryota</taxon>
        <taxon>Metazoa</taxon>
        <taxon>Ecdysozoa</taxon>
        <taxon>Arthropoda</taxon>
        <taxon>Hexapoda</taxon>
        <taxon>Insecta</taxon>
        <taxon>Pterygota</taxon>
        <taxon>Neoptera</taxon>
        <taxon>Endopterygota</taxon>
        <taxon>Hymenoptera</taxon>
        <taxon>Apocrita</taxon>
        <taxon>Aculeata</taxon>
        <taxon>Formicoidea</taxon>
        <taxon>Formicidae</taxon>
        <taxon>Formicinae</taxon>
        <taxon>Lasius</taxon>
        <taxon>Lasius</taxon>
    </lineage>
</organism>
<dbReference type="GO" id="GO:0051130">
    <property type="term" value="P:positive regulation of cellular component organization"/>
    <property type="evidence" value="ECO:0007669"/>
    <property type="project" value="UniProtKB-ARBA"/>
</dbReference>
<accession>A0A0J7MZ63</accession>
<sequence length="348" mass="39457">MDEFGMTKIKKEQINRSNLIGSGTIGQVFQGTVKDLGGSDVTPVAIKMLQESASSQKKMKFLNEAKLMSQFCHKNVLKLLGSCLDVDPPLLILELMEAGDLLNYLRESRTLEPSDPHALRLQDLLAMCEDVARGCCYLEGLHIAHKDLACRNCLVSARNRENRIVKIGNFGLDRDIYKDDYYHMKGKDILYFLSWMAPECLKYQKFTSQSDVWAFGVLMWEITFLGEHPYTVKNKSEISQYVSEGIKLPKPLNCPPTLYELMQQCWNVEANDRPNFTHCLQNILILRDNIEDAVLSSIDINRPVKFPPSGQIEDLVRSTANVSTLEHLTTNDASNDVRTFDVIVSLTE</sequence>
<evidence type="ECO:0000256" key="8">
    <source>
        <dbReference type="ARBA" id="ARBA00023136"/>
    </source>
</evidence>
<dbReference type="Gene3D" id="1.10.510.10">
    <property type="entry name" value="Transferase(Phosphotransferase) domain 1"/>
    <property type="match status" value="1"/>
</dbReference>
<dbReference type="GO" id="GO:0007169">
    <property type="term" value="P:cell surface receptor protein tyrosine kinase signaling pathway"/>
    <property type="evidence" value="ECO:0007669"/>
    <property type="project" value="TreeGrafter"/>
</dbReference>
<evidence type="ECO:0000256" key="3">
    <source>
        <dbReference type="ARBA" id="ARBA00022553"/>
    </source>
</evidence>
<keyword evidence="6 12" id="KW-0418">Kinase</keyword>
<keyword evidence="5" id="KW-0547">Nucleotide-binding</keyword>
<dbReference type="GO" id="GO:0043235">
    <property type="term" value="C:receptor complex"/>
    <property type="evidence" value="ECO:0007669"/>
    <property type="project" value="TreeGrafter"/>
</dbReference>
<dbReference type="GO" id="GO:0048468">
    <property type="term" value="P:cell development"/>
    <property type="evidence" value="ECO:0007669"/>
    <property type="project" value="UniProtKB-ARBA"/>
</dbReference>
<dbReference type="OrthoDB" id="7543966at2759"/>
<evidence type="ECO:0000259" key="11">
    <source>
        <dbReference type="PROSITE" id="PS50011"/>
    </source>
</evidence>
<dbReference type="GO" id="GO:0005886">
    <property type="term" value="C:plasma membrane"/>
    <property type="evidence" value="ECO:0007669"/>
    <property type="project" value="TreeGrafter"/>
</dbReference>
<evidence type="ECO:0000256" key="1">
    <source>
        <dbReference type="ARBA" id="ARBA00004308"/>
    </source>
</evidence>
<evidence type="ECO:0000256" key="2">
    <source>
        <dbReference type="ARBA" id="ARBA00011902"/>
    </source>
</evidence>
<keyword evidence="13" id="KW-1185">Reference proteome</keyword>
<dbReference type="Pfam" id="PF07714">
    <property type="entry name" value="PK_Tyr_Ser-Thr"/>
    <property type="match status" value="1"/>
</dbReference>
<dbReference type="EC" id="2.7.10.1" evidence="2"/>
<dbReference type="InterPro" id="IPR050122">
    <property type="entry name" value="RTK"/>
</dbReference>
<evidence type="ECO:0000256" key="7">
    <source>
        <dbReference type="ARBA" id="ARBA00022840"/>
    </source>
</evidence>
<dbReference type="PANTHER" id="PTHR24416:SF527">
    <property type="entry name" value="PROTO-ONCOGENE TYROSINE-PROTEIN KINASE ROS"/>
    <property type="match status" value="1"/>
</dbReference>
<dbReference type="EMBL" id="LBMM01013251">
    <property type="protein sequence ID" value="KMQ85740.1"/>
    <property type="molecule type" value="Genomic_DNA"/>
</dbReference>
<comment type="subcellular location">
    <subcellularLocation>
        <location evidence="1">Endomembrane system</location>
    </subcellularLocation>
</comment>
<proteinExistence type="predicted"/>
<dbReference type="GO" id="GO:0012505">
    <property type="term" value="C:endomembrane system"/>
    <property type="evidence" value="ECO:0007669"/>
    <property type="project" value="UniProtKB-SubCell"/>
</dbReference>
<evidence type="ECO:0000256" key="5">
    <source>
        <dbReference type="ARBA" id="ARBA00022741"/>
    </source>
</evidence>
<evidence type="ECO:0000256" key="9">
    <source>
        <dbReference type="ARBA" id="ARBA00023137"/>
    </source>
</evidence>
<dbReference type="InterPro" id="IPR000719">
    <property type="entry name" value="Prot_kinase_dom"/>
</dbReference>
<evidence type="ECO:0000256" key="6">
    <source>
        <dbReference type="ARBA" id="ARBA00022777"/>
    </source>
</evidence>
<gene>
    <name evidence="12" type="ORF">RF55_15527</name>
</gene>
<keyword evidence="9" id="KW-0829">Tyrosine-protein kinase</keyword>
<dbReference type="GO" id="GO:0032006">
    <property type="term" value="P:regulation of TOR signaling"/>
    <property type="evidence" value="ECO:0007669"/>
    <property type="project" value="TreeGrafter"/>
</dbReference>
<dbReference type="Gene3D" id="3.30.200.20">
    <property type="entry name" value="Phosphorylase Kinase, domain 1"/>
    <property type="match status" value="1"/>
</dbReference>
<dbReference type="GO" id="GO:0050793">
    <property type="term" value="P:regulation of developmental process"/>
    <property type="evidence" value="ECO:0007669"/>
    <property type="project" value="UniProtKB-ARBA"/>
</dbReference>
<dbReference type="PRINTS" id="PR00109">
    <property type="entry name" value="TYRKINASE"/>
</dbReference>
<evidence type="ECO:0000256" key="10">
    <source>
        <dbReference type="ARBA" id="ARBA00051243"/>
    </source>
</evidence>
<dbReference type="STRING" id="67767.A0A0J7MZ63"/>
<dbReference type="PaxDb" id="67767-A0A0J7MZ63"/>
<dbReference type="SUPFAM" id="SSF56112">
    <property type="entry name" value="Protein kinase-like (PK-like)"/>
    <property type="match status" value="1"/>
</dbReference>
<dbReference type="PROSITE" id="PS50011">
    <property type="entry name" value="PROTEIN_KINASE_DOM"/>
    <property type="match status" value="1"/>
</dbReference>
<dbReference type="GO" id="GO:0030182">
    <property type="term" value="P:neuron differentiation"/>
    <property type="evidence" value="ECO:0007669"/>
    <property type="project" value="UniProtKB-ARBA"/>
</dbReference>
<reference evidence="12 13" key="1">
    <citation type="submission" date="2015-04" db="EMBL/GenBank/DDBJ databases">
        <title>Lasius niger genome sequencing.</title>
        <authorList>
            <person name="Konorov E.A."/>
            <person name="Nikitin M.A."/>
            <person name="Kirill M.V."/>
            <person name="Chang P."/>
        </authorList>
    </citation>
    <scope>NUCLEOTIDE SEQUENCE [LARGE SCALE GENOMIC DNA]</scope>
    <source>
        <tissue evidence="12">Whole</tissue>
    </source>
</reference>
<dbReference type="GO" id="GO:0005524">
    <property type="term" value="F:ATP binding"/>
    <property type="evidence" value="ECO:0007669"/>
    <property type="project" value="UniProtKB-KW"/>
</dbReference>
<dbReference type="InterPro" id="IPR001245">
    <property type="entry name" value="Ser-Thr/Tyr_kinase_cat_dom"/>
</dbReference>
<dbReference type="GO" id="GO:0004714">
    <property type="term" value="F:transmembrane receptor protein tyrosine kinase activity"/>
    <property type="evidence" value="ECO:0007669"/>
    <property type="project" value="UniProtKB-EC"/>
</dbReference>
<evidence type="ECO:0000313" key="13">
    <source>
        <dbReference type="Proteomes" id="UP000036403"/>
    </source>
</evidence>
<keyword evidence="8" id="KW-0472">Membrane</keyword>
<keyword evidence="4" id="KW-0808">Transferase</keyword>
<name>A0A0J7MZ63_LASNI</name>
<dbReference type="Proteomes" id="UP000036403">
    <property type="component" value="Unassembled WGS sequence"/>
</dbReference>